<feature type="domain" description="Alpha/beta hydrolase fold-3" evidence="3">
    <location>
        <begin position="130"/>
        <end position="328"/>
    </location>
</feature>
<dbReference type="InterPro" id="IPR013094">
    <property type="entry name" value="AB_hydrolase_3"/>
</dbReference>
<dbReference type="InterPro" id="IPR029058">
    <property type="entry name" value="AB_hydrolase_fold"/>
</dbReference>
<feature type="region of interest" description="Disordered" evidence="2">
    <location>
        <begin position="1"/>
        <end position="28"/>
    </location>
</feature>
<protein>
    <submittedName>
        <fullName evidence="4">Alpha/beta hydrolase</fullName>
    </submittedName>
</protein>
<reference evidence="4 5" key="1">
    <citation type="submission" date="2018-07" db="EMBL/GenBank/DDBJ databases">
        <title>Motiliproteus coralliicola sp. nov., a bacterium isolated from Coral.</title>
        <authorList>
            <person name="Wang G."/>
        </authorList>
    </citation>
    <scope>NUCLEOTIDE SEQUENCE [LARGE SCALE GENOMIC DNA]</scope>
    <source>
        <strain evidence="4 5">C34</strain>
    </source>
</reference>
<keyword evidence="5" id="KW-1185">Reference proteome</keyword>
<dbReference type="EMBL" id="QQOH01000001">
    <property type="protein sequence ID" value="RDE24377.1"/>
    <property type="molecule type" value="Genomic_DNA"/>
</dbReference>
<accession>A0A369WRU2</accession>
<keyword evidence="1 4" id="KW-0378">Hydrolase</keyword>
<dbReference type="GO" id="GO:0016787">
    <property type="term" value="F:hydrolase activity"/>
    <property type="evidence" value="ECO:0007669"/>
    <property type="project" value="UniProtKB-KW"/>
</dbReference>
<dbReference type="Pfam" id="PF07859">
    <property type="entry name" value="Abhydrolase_3"/>
    <property type="match status" value="1"/>
</dbReference>
<proteinExistence type="predicted"/>
<name>A0A369WRU2_9GAMM</name>
<evidence type="ECO:0000259" key="3">
    <source>
        <dbReference type="Pfam" id="PF07859"/>
    </source>
</evidence>
<organism evidence="4 5">
    <name type="scientific">Motiliproteus coralliicola</name>
    <dbReference type="NCBI Taxonomy" id="2283196"/>
    <lineage>
        <taxon>Bacteria</taxon>
        <taxon>Pseudomonadati</taxon>
        <taxon>Pseudomonadota</taxon>
        <taxon>Gammaproteobacteria</taxon>
        <taxon>Oceanospirillales</taxon>
        <taxon>Oceanospirillaceae</taxon>
        <taxon>Motiliproteus</taxon>
    </lineage>
</organism>
<dbReference type="AlphaFoldDB" id="A0A369WRU2"/>
<evidence type="ECO:0000313" key="5">
    <source>
        <dbReference type="Proteomes" id="UP000253769"/>
    </source>
</evidence>
<comment type="caution">
    <text evidence="4">The sequence shown here is derived from an EMBL/GenBank/DDBJ whole genome shotgun (WGS) entry which is preliminary data.</text>
</comment>
<evidence type="ECO:0000313" key="4">
    <source>
        <dbReference type="EMBL" id="RDE24377.1"/>
    </source>
</evidence>
<gene>
    <name evidence="4" type="ORF">DV711_01960</name>
</gene>
<evidence type="ECO:0000256" key="1">
    <source>
        <dbReference type="ARBA" id="ARBA00022801"/>
    </source>
</evidence>
<evidence type="ECO:0000256" key="2">
    <source>
        <dbReference type="SAM" id="MobiDB-lite"/>
    </source>
</evidence>
<dbReference type="Proteomes" id="UP000253769">
    <property type="component" value="Unassembled WGS sequence"/>
</dbReference>
<dbReference type="SUPFAM" id="SSF53474">
    <property type="entry name" value="alpha/beta-Hydrolases"/>
    <property type="match status" value="1"/>
</dbReference>
<dbReference type="InterPro" id="IPR050300">
    <property type="entry name" value="GDXG_lipolytic_enzyme"/>
</dbReference>
<dbReference type="OrthoDB" id="5729797at2"/>
<dbReference type="PANTHER" id="PTHR48081">
    <property type="entry name" value="AB HYDROLASE SUPERFAMILY PROTEIN C4A8.06C"/>
    <property type="match status" value="1"/>
</dbReference>
<dbReference type="Gene3D" id="3.40.50.1820">
    <property type="entry name" value="alpha/beta hydrolase"/>
    <property type="match status" value="1"/>
</dbReference>
<sequence length="354" mass="39236">MRWSFRRSPTASPNPGILGSRSVIKGPPASPTGCAPLLKRLSKCQRDRAPFRVIPMSLQNYILKKFLRHKYKPRFNAELDLDQARQELDSIINDFMPPPCDSLEINSGTIAGVPCEVIRPRDKAPWASFIYLHGGMFCLGSSLSHRGVTTELAKELGLEVIVLDYRLAPEHPYPAALDDADAVYRTLRDNIERLYIGGDQAGACLALLLLQRLRDEGVAMPELMVGLSGIYDLTLASPSHQSNLEHDCCNTPDVFHRGIAQFLPDDLDISPARVSPLLQPLDGLPPVLLQASGSEMLRDDSRRLAEAIKSVGGKVWHDEWADVPSCWHLAAVGLPEGRTALKRLGRQIKRLDRD</sequence>